<dbReference type="AlphaFoldDB" id="A0A0H5S2B6"/>
<organism evidence="2">
    <name type="scientific">Brugia malayi</name>
    <name type="common">Filarial nematode worm</name>
    <dbReference type="NCBI Taxonomy" id="6279"/>
    <lineage>
        <taxon>Eukaryota</taxon>
        <taxon>Metazoa</taxon>
        <taxon>Ecdysozoa</taxon>
        <taxon>Nematoda</taxon>
        <taxon>Chromadorea</taxon>
        <taxon>Rhabditida</taxon>
        <taxon>Spirurina</taxon>
        <taxon>Spiruromorpha</taxon>
        <taxon>Filarioidea</taxon>
        <taxon>Onchocercidae</taxon>
        <taxon>Brugia</taxon>
    </lineage>
</organism>
<reference evidence="2" key="2">
    <citation type="submission" date="2012-12" db="EMBL/GenBank/DDBJ databases">
        <authorList>
            <person name="Gao Y.W."/>
            <person name="Fan S.T."/>
            <person name="Sun H.T."/>
            <person name="Wang Z."/>
            <person name="Gao X.L."/>
            <person name="Li Y.G."/>
            <person name="Wang T.C."/>
            <person name="Zhang K."/>
            <person name="Xu W.W."/>
            <person name="Yu Z.J."/>
            <person name="Xia X.Z."/>
        </authorList>
    </citation>
    <scope>NUCLEOTIDE SEQUENCE</scope>
    <source>
        <strain evidence="2">FR3</strain>
    </source>
</reference>
<gene>
    <name evidence="2" type="ORF">Bm2577</name>
    <name evidence="2" type="ORF">BM_Bm2577</name>
</gene>
<dbReference type="EMBL" id="LN856660">
    <property type="protein sequence ID" value="CRZ22766.1"/>
    <property type="molecule type" value="Genomic_DNA"/>
</dbReference>
<dbReference type="SUPFAM" id="SSF63707">
    <property type="entry name" value="Ganglioside M2 (gm2) activator"/>
    <property type="match status" value="1"/>
</dbReference>
<accession>A0A0H5S2B6</accession>
<sequence length="314" mass="35616">MHIHIYTYTHIRTHTHIHTYRHRHTHTHTYTYTHTHTHIYAHTHDYTQQRQISAIMSSHLVVKWQPNMYILILSIAAGISYATKPKRGELSVEIGRHFPCSSNTGPTKENLRIKFPSYKSDGVKFTAEKNSFGHECFRMSGGEVEVYPPGLNGSAKYYIHLETKIGIHGKAERCINADPYGCGGVGSCVYCDICKSMGGAFKNFVQILEKDQAAKCDEDGIAPGKYKNLSLRVCLPTKDELLPFLDQNKSRAEQLWNLFVTSRARAGRIPLVITARLFDHPINNLSKKELIELVRDTKTGMIACHQIYATASQR</sequence>
<proteinExistence type="predicted"/>
<reference evidence="2" key="1">
    <citation type="journal article" date="2007" name="Science">
        <title>Draft genome of the filarial nematode parasite Brugia malayi.</title>
        <authorList>
            <person name="Ghedin E."/>
            <person name="Wang S."/>
            <person name="Spiro D."/>
            <person name="Caler E."/>
            <person name="Zhao Q."/>
            <person name="Crabtree J."/>
            <person name="Allen J.E."/>
            <person name="Delcher A.L."/>
            <person name="Guiliano D.B."/>
            <person name="Miranda-Saavedra D."/>
            <person name="Angiuoli S.V."/>
            <person name="Creasy T."/>
            <person name="Amedeo P."/>
            <person name="Haas B."/>
            <person name="El-Sayed N.M."/>
            <person name="Wortman J.R."/>
            <person name="Feldblyum T."/>
            <person name="Tallon L."/>
            <person name="Schatz M."/>
            <person name="Shumway M."/>
            <person name="Koo H."/>
            <person name="Salzberg S.L."/>
            <person name="Schobel S."/>
            <person name="Pertea M."/>
            <person name="Pop M."/>
            <person name="White O."/>
            <person name="Barton G.J."/>
            <person name="Carlow C.K."/>
            <person name="Crawford M.J."/>
            <person name="Daub J."/>
            <person name="Dimmic M.W."/>
            <person name="Estes C.F."/>
            <person name="Foster J.M."/>
            <person name="Ganatra M."/>
            <person name="Gregory W.F."/>
            <person name="Johnson N.M."/>
            <person name="Jin J."/>
            <person name="Komuniecki R."/>
            <person name="Korf I."/>
            <person name="Kumar S."/>
            <person name="Laney S."/>
            <person name="Li B.W."/>
            <person name="Li W."/>
            <person name="Lindblom T.H."/>
            <person name="Lustigman S."/>
            <person name="Ma D."/>
            <person name="Maina C.V."/>
            <person name="Martin D.M."/>
            <person name="McCarter J.P."/>
            <person name="McReynolds L."/>
            <person name="Mitreva M."/>
            <person name="Nutman T.B."/>
            <person name="Parkinson J."/>
            <person name="Peregrin-Alvarez J.M."/>
            <person name="Poole C."/>
            <person name="Ren Q."/>
            <person name="Saunders L."/>
            <person name="Sluder A.E."/>
            <person name="Smith K."/>
            <person name="Stanke M."/>
            <person name="Unnasch T.R."/>
            <person name="Ware J."/>
            <person name="Wei A.D."/>
            <person name="Weil G."/>
            <person name="Williams D.J."/>
            <person name="Zhang Y."/>
            <person name="Williams S.A."/>
            <person name="Fraser-Liggett C."/>
            <person name="Slatko B."/>
            <person name="Blaxter M.L."/>
            <person name="Scott A.L."/>
        </authorList>
    </citation>
    <scope>NUCLEOTIDE SEQUENCE</scope>
    <source>
        <strain evidence="2">FR3</strain>
    </source>
</reference>
<evidence type="ECO:0000256" key="1">
    <source>
        <dbReference type="ARBA" id="ARBA00022729"/>
    </source>
</evidence>
<evidence type="ECO:0000313" key="2">
    <source>
        <dbReference type="EMBL" id="CRZ22766.1"/>
    </source>
</evidence>
<dbReference type="OMA" id="FDRPINN"/>
<keyword evidence="1" id="KW-0732">Signal</keyword>
<protein>
    <submittedName>
        <fullName evidence="2">Bm2577</fullName>
    </submittedName>
</protein>
<name>A0A0H5S2B6_BRUMA</name>
<dbReference type="PANTHER" id="PTHR37976">
    <property type="entry name" value="PROTEIN CBG16927"/>
    <property type="match status" value="1"/>
</dbReference>
<dbReference type="InterPro" id="IPR036846">
    <property type="entry name" value="GM2-AP_sf"/>
</dbReference>
<dbReference type="PANTHER" id="PTHR37976:SF3">
    <property type="entry name" value="PROTEIN CBG16927"/>
    <property type="match status" value="1"/>
</dbReference>